<evidence type="ECO:0000256" key="1">
    <source>
        <dbReference type="ARBA" id="ARBA00022676"/>
    </source>
</evidence>
<accession>A0ABT4IB31</accession>
<dbReference type="InterPro" id="IPR028098">
    <property type="entry name" value="Glyco_trans_4-like_N"/>
</dbReference>
<comment type="caution">
    <text evidence="4">The sequence shown here is derived from an EMBL/GenBank/DDBJ whole genome shotgun (WGS) entry which is preliminary data.</text>
</comment>
<dbReference type="Proteomes" id="UP001072034">
    <property type="component" value="Unassembled WGS sequence"/>
</dbReference>
<dbReference type="CDD" id="cd03794">
    <property type="entry name" value="GT4_WbuB-like"/>
    <property type="match status" value="1"/>
</dbReference>
<dbReference type="SUPFAM" id="SSF53756">
    <property type="entry name" value="UDP-Glycosyltransferase/glycogen phosphorylase"/>
    <property type="match status" value="1"/>
</dbReference>
<dbReference type="Gene3D" id="3.40.50.2000">
    <property type="entry name" value="Glycogen Phosphorylase B"/>
    <property type="match status" value="2"/>
</dbReference>
<dbReference type="PANTHER" id="PTHR45947">
    <property type="entry name" value="SULFOQUINOVOSYL TRANSFERASE SQD2"/>
    <property type="match status" value="1"/>
</dbReference>
<protein>
    <submittedName>
        <fullName evidence="4">Glycosyltransferase family 4 protein</fullName>
    </submittedName>
</protein>
<dbReference type="RefSeq" id="WP_268918265.1">
    <property type="nucleotide sequence ID" value="NZ_JAPTMY010000034.1"/>
</dbReference>
<name>A0ABT4IB31_9ACTO</name>
<keyword evidence="2" id="KW-0808">Transferase</keyword>
<reference evidence="4" key="1">
    <citation type="submission" date="2022-10" db="EMBL/GenBank/DDBJ databases">
        <title>Genome sequence of Actinomyces israelii ATCC 10048.</title>
        <authorList>
            <person name="Watt R.M."/>
            <person name="Tong W.M."/>
        </authorList>
    </citation>
    <scope>NUCLEOTIDE SEQUENCE</scope>
    <source>
        <strain evidence="4">ATCC 10048</strain>
    </source>
</reference>
<proteinExistence type="predicted"/>
<keyword evidence="5" id="KW-1185">Reference proteome</keyword>
<dbReference type="EMBL" id="JAPTMY010000034">
    <property type="protein sequence ID" value="MCZ0858944.1"/>
    <property type="molecule type" value="Genomic_DNA"/>
</dbReference>
<sequence>MRVLVLTHYWAPEIGAPQKRWRRLAEGLTARGHELAVLTPSPHYPAGRLLEDSPAYAPGSIHRDASGALIHRTAFRPYDAGLGGRGADQAVAAAHALRLGLHRFAGANRPDVVVGSVPGLPTLPAALALGRGLRRPVVAELRDAWPDILASADDWASAPDRADSRRSRARETVLSGIRGAIPPAVTWLERGAAAVVTTTESFARVLRERGMGRVVTVRNTAEPRYWALPSVPRERADGALHVLYLGTVGRAQGLRSAVRAAALARARGTRMVLRVVGEGADLAPMRSEAQDLAAPVEVLPTVPADRVAAHYAWADSVLVSLQDWPSMELTVPSKLYEVMAAGRHVSLAAAGAAGRIVSSSRSGDVVPPQDPDALARLWQRLAADRSRLFVTGGGPWLEAHAAPDALVDRYETVLGDVAHA</sequence>
<evidence type="ECO:0000313" key="4">
    <source>
        <dbReference type="EMBL" id="MCZ0858944.1"/>
    </source>
</evidence>
<evidence type="ECO:0000259" key="3">
    <source>
        <dbReference type="Pfam" id="PF13579"/>
    </source>
</evidence>
<keyword evidence="1" id="KW-0328">Glycosyltransferase</keyword>
<dbReference type="PANTHER" id="PTHR45947:SF3">
    <property type="entry name" value="SULFOQUINOVOSYL TRANSFERASE SQD2"/>
    <property type="match status" value="1"/>
</dbReference>
<gene>
    <name evidence="4" type="ORF">OHJ16_12925</name>
</gene>
<feature type="domain" description="Glycosyltransferase subfamily 4-like N-terminal" evidence="3">
    <location>
        <begin position="15"/>
        <end position="219"/>
    </location>
</feature>
<dbReference type="Pfam" id="PF13692">
    <property type="entry name" value="Glyco_trans_1_4"/>
    <property type="match status" value="1"/>
</dbReference>
<organism evidence="4 5">
    <name type="scientific">Actinomyces israelii</name>
    <dbReference type="NCBI Taxonomy" id="1659"/>
    <lineage>
        <taxon>Bacteria</taxon>
        <taxon>Bacillati</taxon>
        <taxon>Actinomycetota</taxon>
        <taxon>Actinomycetes</taxon>
        <taxon>Actinomycetales</taxon>
        <taxon>Actinomycetaceae</taxon>
        <taxon>Actinomyces</taxon>
    </lineage>
</organism>
<evidence type="ECO:0000256" key="2">
    <source>
        <dbReference type="ARBA" id="ARBA00022679"/>
    </source>
</evidence>
<dbReference type="InterPro" id="IPR050194">
    <property type="entry name" value="Glycosyltransferase_grp1"/>
</dbReference>
<evidence type="ECO:0000313" key="5">
    <source>
        <dbReference type="Proteomes" id="UP001072034"/>
    </source>
</evidence>
<dbReference type="Pfam" id="PF13579">
    <property type="entry name" value="Glyco_trans_4_4"/>
    <property type="match status" value="1"/>
</dbReference>